<keyword evidence="2" id="KW-1185">Reference proteome</keyword>
<protein>
    <recommendedName>
        <fullName evidence="3">Armadillo repeat-containing protein 7</fullName>
    </recommendedName>
</protein>
<evidence type="ECO:0008006" key="3">
    <source>
        <dbReference type="Google" id="ProtNLM"/>
    </source>
</evidence>
<name>A0ABQ8F4V1_9FUNG</name>
<dbReference type="PANTHER" id="PTHR46263:SF1">
    <property type="entry name" value="ARMADILLO REPEAT-CONTAINING PROTEIN 7"/>
    <property type="match status" value="1"/>
</dbReference>
<dbReference type="PANTHER" id="PTHR46263">
    <property type="entry name" value="ARMADILLO REPEAT-CONTAINING PROTEIN 7"/>
    <property type="match status" value="1"/>
</dbReference>
<proteinExistence type="predicted"/>
<dbReference type="InterPro" id="IPR011989">
    <property type="entry name" value="ARM-like"/>
</dbReference>
<organism evidence="1 2">
    <name type="scientific">Batrachochytrium salamandrivorans</name>
    <dbReference type="NCBI Taxonomy" id="1357716"/>
    <lineage>
        <taxon>Eukaryota</taxon>
        <taxon>Fungi</taxon>
        <taxon>Fungi incertae sedis</taxon>
        <taxon>Chytridiomycota</taxon>
        <taxon>Chytridiomycota incertae sedis</taxon>
        <taxon>Chytridiomycetes</taxon>
        <taxon>Rhizophydiales</taxon>
        <taxon>Rhizophydiales incertae sedis</taxon>
        <taxon>Batrachochytrium</taxon>
    </lineage>
</organism>
<comment type="caution">
    <text evidence="1">The sequence shown here is derived from an EMBL/GenBank/DDBJ whole genome shotgun (WGS) entry which is preliminary data.</text>
</comment>
<dbReference type="SUPFAM" id="SSF48371">
    <property type="entry name" value="ARM repeat"/>
    <property type="match status" value="1"/>
</dbReference>
<reference evidence="1 2" key="1">
    <citation type="submission" date="2021-02" db="EMBL/GenBank/DDBJ databases">
        <title>Variation within the Batrachochytrium salamandrivorans European outbreak.</title>
        <authorList>
            <person name="Kelly M."/>
            <person name="Pasmans F."/>
            <person name="Shea T.P."/>
            <person name="Munoz J.F."/>
            <person name="Carranza S."/>
            <person name="Cuomo C.A."/>
            <person name="Martel A."/>
        </authorList>
    </citation>
    <scope>NUCLEOTIDE SEQUENCE [LARGE SCALE GENOMIC DNA]</scope>
    <source>
        <strain evidence="1 2">AMFP18/2</strain>
    </source>
</reference>
<accession>A0ABQ8F4V1</accession>
<dbReference type="Proteomes" id="UP001648503">
    <property type="component" value="Unassembled WGS sequence"/>
</dbReference>
<dbReference type="EMBL" id="JAFCIX010000388">
    <property type="protein sequence ID" value="KAH6592205.1"/>
    <property type="molecule type" value="Genomic_DNA"/>
</dbReference>
<dbReference type="Gene3D" id="1.25.10.10">
    <property type="entry name" value="Leucine-rich Repeat Variant"/>
    <property type="match status" value="1"/>
</dbReference>
<sequence length="207" mass="23311">MFQTAAYIQRRTGPLDLGRFQYLQLLVCEYEASLTHSDLPLSAHQRHEALTRLSNFAYDPINYDFLWDLNVADLFLDAIHVDAADPLAREYAMGGLCNFCLDPRVQAYLLDADGLRIVIECLGTGSITTVLSALSILWFVSQCGHFDQIASNKPLIEYVKQAAALDMNLSKVVVVEEKKSRDYEAEVRQSVIVLAQLCVSDWHPQIN</sequence>
<evidence type="ECO:0000313" key="2">
    <source>
        <dbReference type="Proteomes" id="UP001648503"/>
    </source>
</evidence>
<gene>
    <name evidence="1" type="ORF">BASA50_008196</name>
</gene>
<evidence type="ECO:0000313" key="1">
    <source>
        <dbReference type="EMBL" id="KAH6592205.1"/>
    </source>
</evidence>
<dbReference type="InterPro" id="IPR016024">
    <property type="entry name" value="ARM-type_fold"/>
</dbReference>
<dbReference type="InterPro" id="IPR042462">
    <property type="entry name" value="ARMC7"/>
</dbReference>